<dbReference type="CDD" id="cd00082">
    <property type="entry name" value="HisKA"/>
    <property type="match status" value="1"/>
</dbReference>
<reference evidence="12 13" key="1">
    <citation type="journal article" date="2011" name="Stand. Genomic Sci.">
        <title>Complete genome sequence of the gliding, heparinolytic Pedobacter saltans type strain (113).</title>
        <authorList>
            <person name="Liolios K."/>
            <person name="Sikorski J."/>
            <person name="Lu M."/>
            <person name="Nolan M."/>
            <person name="Lapidus A."/>
            <person name="Lucas S."/>
            <person name="Hammon N."/>
            <person name="Deshpande S."/>
            <person name="Cheng J.F."/>
            <person name="Tapia R."/>
            <person name="Han C."/>
            <person name="Goodwin L."/>
            <person name="Pitluck S."/>
            <person name="Huntemann M."/>
            <person name="Ivanova N."/>
            <person name="Pagani I."/>
            <person name="Mavromatis K."/>
            <person name="Ovchinikova G."/>
            <person name="Pati A."/>
            <person name="Chen A."/>
            <person name="Palaniappan K."/>
            <person name="Land M."/>
            <person name="Hauser L."/>
            <person name="Brambilla E.M."/>
            <person name="Kotsyurbenko O."/>
            <person name="Rohde M."/>
            <person name="Tindall B.J."/>
            <person name="Abt B."/>
            <person name="Goker M."/>
            <person name="Detter J.C."/>
            <person name="Woyke T."/>
            <person name="Bristow J."/>
            <person name="Eisen J.A."/>
            <person name="Markowitz V."/>
            <person name="Hugenholtz P."/>
            <person name="Klenk H.P."/>
            <person name="Kyrpides N.C."/>
        </authorList>
    </citation>
    <scope>NUCLEOTIDE SEQUENCE [LARGE SCALE GENOMIC DNA]</scope>
    <source>
        <strain evidence="13">ATCC 51119 / DSM 12145 / JCM 21818 / LMG 10337 / NBRC 100064 / NCIMB 13643</strain>
    </source>
</reference>
<dbReference type="InterPro" id="IPR003594">
    <property type="entry name" value="HATPase_dom"/>
</dbReference>
<keyword evidence="6" id="KW-0547">Nucleotide-binding</keyword>
<name>F0S4K6_PSESL</name>
<evidence type="ECO:0000256" key="9">
    <source>
        <dbReference type="ARBA" id="ARBA00023012"/>
    </source>
</evidence>
<dbReference type="GO" id="GO:0000156">
    <property type="term" value="F:phosphorelay response regulator activity"/>
    <property type="evidence" value="ECO:0007669"/>
    <property type="project" value="TreeGrafter"/>
</dbReference>
<dbReference type="PROSITE" id="PS50109">
    <property type="entry name" value="HIS_KIN"/>
    <property type="match status" value="1"/>
</dbReference>
<dbReference type="SMART" id="SM00387">
    <property type="entry name" value="HATPase_c"/>
    <property type="match status" value="1"/>
</dbReference>
<dbReference type="PROSITE" id="PS50046">
    <property type="entry name" value="PHYTOCHROME_2"/>
    <property type="match status" value="1"/>
</dbReference>
<evidence type="ECO:0000313" key="13">
    <source>
        <dbReference type="Proteomes" id="UP000000310"/>
    </source>
</evidence>
<dbReference type="SMART" id="SM00388">
    <property type="entry name" value="HisKA"/>
    <property type="match status" value="1"/>
</dbReference>
<evidence type="ECO:0000256" key="2">
    <source>
        <dbReference type="ARBA" id="ARBA00006402"/>
    </source>
</evidence>
<sequence>MKCMKPHSSTGNRFTQFFGYLIVCNSQGNILGISENFSSITTGSLQGLLSTSVFEFFKKQLKLSAKALLAIEAIFLERSDKKILQQELFGIKHYLHIFRHEHRIYFEWEAKEKSYTKNFQMDTISFLLQEKTKSIWSEICTSIRNIIKFDRILLFKMEDSGIGKMLAECTAPNQESFLGKQFSEDFMPLEAINFYHTSPFRYSPNIHKQNVKLLATEEDIDIFPCQSSTLPELHIKYLKSIRVVSVIIIPIVIDGKFWGMLIGHCYKEKIIDFQKRQLCAFILQHAVNKYEGRLKQNLLEYHDKIKDIELDLKGKLLSTQSINCVLVQNMETLCKVPEADGLAIFHGGDIFTHGHCPNHEQIEEIVQIVNSTNKKPVFKDSNFTYTRGKSINPPLPFAGLLALEIANRNDYYVLWFREESISQIYQIKPNKDRNLLTASEETFRNSAKPWNDNDLYFVNRLSKLLHETIVSNSKEQEKFNEELIKLNNELEILTFTLSHDLKNPLAIIKLGTQIIHKSFGEEAVEKQKWTRNILDGIQSMETIIDGLIHLIHSKSYKFSKGPVPMVHMIRQITDEAKLLYNCKRTNIQFGKLLPIWGEKSLVYQVFLNVIGNAIKYSSIHESPVIKITSNQENGYINYEIEDNGVGIPGESLKNIFNVFTRATNTSKFPGSGVGLSLVKRIVEKLGGQIFVNSRVDNGTKVTLCFPYSGDIPTSIYTD</sequence>
<dbReference type="KEGG" id="psn:Pedsa_1432"/>
<dbReference type="EMBL" id="CP002545">
    <property type="protein sequence ID" value="ADY51997.1"/>
    <property type="molecule type" value="Genomic_DNA"/>
</dbReference>
<dbReference type="Gene3D" id="3.30.450.270">
    <property type="match status" value="1"/>
</dbReference>
<accession>F0S4K6</accession>
<dbReference type="InterPro" id="IPR036890">
    <property type="entry name" value="HATPase_C_sf"/>
</dbReference>
<keyword evidence="5" id="KW-0808">Transferase</keyword>
<dbReference type="GO" id="GO:0009584">
    <property type="term" value="P:detection of visible light"/>
    <property type="evidence" value="ECO:0007669"/>
    <property type="project" value="InterPro"/>
</dbReference>
<evidence type="ECO:0000256" key="8">
    <source>
        <dbReference type="ARBA" id="ARBA00022840"/>
    </source>
</evidence>
<dbReference type="CDD" id="cd00075">
    <property type="entry name" value="HATPase"/>
    <property type="match status" value="1"/>
</dbReference>
<dbReference type="InterPro" id="IPR005467">
    <property type="entry name" value="His_kinase_dom"/>
</dbReference>
<gene>
    <name evidence="12" type="ordered locus">Pedsa_1432</name>
</gene>
<dbReference type="PANTHER" id="PTHR42878:SF7">
    <property type="entry name" value="SENSOR HISTIDINE KINASE GLRK"/>
    <property type="match status" value="1"/>
</dbReference>
<feature type="domain" description="Phytochrome chromophore attachment site" evidence="10">
    <location>
        <begin position="131"/>
        <end position="284"/>
    </location>
</feature>
<dbReference type="InterPro" id="IPR029016">
    <property type="entry name" value="GAF-like_dom_sf"/>
</dbReference>
<dbReference type="InterPro" id="IPR003661">
    <property type="entry name" value="HisK_dim/P_dom"/>
</dbReference>
<dbReference type="Pfam" id="PF02518">
    <property type="entry name" value="HATPase_c"/>
    <property type="match status" value="1"/>
</dbReference>
<dbReference type="InterPro" id="IPR050351">
    <property type="entry name" value="BphY/WalK/GraS-like"/>
</dbReference>
<dbReference type="PRINTS" id="PR00344">
    <property type="entry name" value="BCTRLSENSOR"/>
</dbReference>
<dbReference type="Gene3D" id="3.30.450.40">
    <property type="match status" value="1"/>
</dbReference>
<dbReference type="Pfam" id="PF00512">
    <property type="entry name" value="HisKA"/>
    <property type="match status" value="1"/>
</dbReference>
<dbReference type="Gene3D" id="3.30.565.10">
    <property type="entry name" value="Histidine kinase-like ATPase, C-terminal domain"/>
    <property type="match status" value="1"/>
</dbReference>
<dbReference type="InterPro" id="IPR004358">
    <property type="entry name" value="Sig_transdc_His_kin-like_C"/>
</dbReference>
<dbReference type="eggNOG" id="COG4251">
    <property type="taxonomic scope" value="Bacteria"/>
</dbReference>
<dbReference type="PANTHER" id="PTHR42878">
    <property type="entry name" value="TWO-COMPONENT HISTIDINE KINASE"/>
    <property type="match status" value="1"/>
</dbReference>
<dbReference type="Gene3D" id="1.10.287.130">
    <property type="match status" value="1"/>
</dbReference>
<dbReference type="AlphaFoldDB" id="F0S4K6"/>
<dbReference type="Proteomes" id="UP000000310">
    <property type="component" value="Chromosome"/>
</dbReference>
<dbReference type="InterPro" id="IPR016132">
    <property type="entry name" value="Phyto_chromo_attachment"/>
</dbReference>
<organism evidence="12 13">
    <name type="scientific">Pseudopedobacter saltans (strain ATCC 51119 / DSM 12145 / JCM 21818 / CCUG 39354 / LMG 10337 / NBRC 100064 / NCIMB 13643)</name>
    <name type="common">Pedobacter saltans</name>
    <dbReference type="NCBI Taxonomy" id="762903"/>
    <lineage>
        <taxon>Bacteria</taxon>
        <taxon>Pseudomonadati</taxon>
        <taxon>Bacteroidota</taxon>
        <taxon>Sphingobacteriia</taxon>
        <taxon>Sphingobacteriales</taxon>
        <taxon>Sphingobacteriaceae</taxon>
        <taxon>Pseudopedobacter</taxon>
    </lineage>
</organism>
<comment type="similarity">
    <text evidence="2">In the N-terminal section; belongs to the phytochrome family.</text>
</comment>
<dbReference type="InterPro" id="IPR013515">
    <property type="entry name" value="Phytochrome_cen-reg"/>
</dbReference>
<proteinExistence type="inferred from homology"/>
<feature type="domain" description="Histidine kinase" evidence="11">
    <location>
        <begin position="496"/>
        <end position="709"/>
    </location>
</feature>
<evidence type="ECO:0000313" key="12">
    <source>
        <dbReference type="EMBL" id="ADY51997.1"/>
    </source>
</evidence>
<dbReference type="SUPFAM" id="SSF55781">
    <property type="entry name" value="GAF domain-like"/>
    <property type="match status" value="2"/>
</dbReference>
<dbReference type="InterPro" id="IPR036097">
    <property type="entry name" value="HisK_dim/P_sf"/>
</dbReference>
<keyword evidence="9" id="KW-0902">Two-component regulatory system</keyword>
<dbReference type="GO" id="GO:0005524">
    <property type="term" value="F:ATP binding"/>
    <property type="evidence" value="ECO:0007669"/>
    <property type="project" value="UniProtKB-KW"/>
</dbReference>
<evidence type="ECO:0000259" key="10">
    <source>
        <dbReference type="PROSITE" id="PS50046"/>
    </source>
</evidence>
<dbReference type="STRING" id="762903.Pedsa_1432"/>
<dbReference type="HOGENOM" id="CLU_000445_50_1_10"/>
<evidence type="ECO:0000256" key="4">
    <source>
        <dbReference type="ARBA" id="ARBA00022553"/>
    </source>
</evidence>
<evidence type="ECO:0000256" key="1">
    <source>
        <dbReference type="ARBA" id="ARBA00000085"/>
    </source>
</evidence>
<evidence type="ECO:0000256" key="3">
    <source>
        <dbReference type="ARBA" id="ARBA00012438"/>
    </source>
</evidence>
<dbReference type="Pfam" id="PF00360">
    <property type="entry name" value="PHY"/>
    <property type="match status" value="1"/>
</dbReference>
<dbReference type="GO" id="GO:0000155">
    <property type="term" value="F:phosphorelay sensor kinase activity"/>
    <property type="evidence" value="ECO:0007669"/>
    <property type="project" value="InterPro"/>
</dbReference>
<dbReference type="SUPFAM" id="SSF55785">
    <property type="entry name" value="PYP-like sensor domain (PAS domain)"/>
    <property type="match status" value="1"/>
</dbReference>
<dbReference type="OrthoDB" id="690563at2"/>
<keyword evidence="8" id="KW-0067">ATP-binding</keyword>
<dbReference type="InterPro" id="IPR043150">
    <property type="entry name" value="Phytochrome_PHY_sf"/>
</dbReference>
<dbReference type="EC" id="2.7.13.3" evidence="3"/>
<evidence type="ECO:0000256" key="7">
    <source>
        <dbReference type="ARBA" id="ARBA00022777"/>
    </source>
</evidence>
<dbReference type="GO" id="GO:0007234">
    <property type="term" value="P:osmosensory signaling via phosphorelay pathway"/>
    <property type="evidence" value="ECO:0007669"/>
    <property type="project" value="TreeGrafter"/>
</dbReference>
<evidence type="ECO:0000259" key="11">
    <source>
        <dbReference type="PROSITE" id="PS50109"/>
    </source>
</evidence>
<dbReference type="InterPro" id="IPR035965">
    <property type="entry name" value="PAS-like_dom_sf"/>
</dbReference>
<reference evidence="13" key="2">
    <citation type="submission" date="2011-02" db="EMBL/GenBank/DDBJ databases">
        <title>The complete genome of Pedobacter saltans DSM 12145.</title>
        <authorList>
            <consortium name="US DOE Joint Genome Institute (JGI-PGF)"/>
            <person name="Lucas S."/>
            <person name="Copeland A."/>
            <person name="Lapidus A."/>
            <person name="Bruce D."/>
            <person name="Goodwin L."/>
            <person name="Pitluck S."/>
            <person name="Kyrpides N."/>
            <person name="Mavromatis K."/>
            <person name="Pagani I."/>
            <person name="Ivanova N."/>
            <person name="Ovchinnikova G."/>
            <person name="Lu M."/>
            <person name="Detter J.C."/>
            <person name="Han C."/>
            <person name="Land M."/>
            <person name="Hauser L."/>
            <person name="Markowitz V."/>
            <person name="Cheng J.-F."/>
            <person name="Hugenholtz P."/>
            <person name="Woyke T."/>
            <person name="Wu D."/>
            <person name="Tindall B."/>
            <person name="Pomrenke H.G."/>
            <person name="Brambilla E."/>
            <person name="Klenk H.-P."/>
            <person name="Eisen J.A."/>
        </authorList>
    </citation>
    <scope>NUCLEOTIDE SEQUENCE [LARGE SCALE GENOMIC DNA]</scope>
    <source>
        <strain evidence="13">ATCC 51119 / DSM 12145 / JCM 21818 / LMG 10337 / NBRC 100064 / NCIMB 13643</strain>
    </source>
</reference>
<protein>
    <recommendedName>
        <fullName evidence="3">histidine kinase</fullName>
        <ecNumber evidence="3">2.7.13.3</ecNumber>
    </recommendedName>
</protein>
<evidence type="ECO:0000256" key="6">
    <source>
        <dbReference type="ARBA" id="ARBA00022741"/>
    </source>
</evidence>
<dbReference type="GO" id="GO:0030295">
    <property type="term" value="F:protein kinase activator activity"/>
    <property type="evidence" value="ECO:0007669"/>
    <property type="project" value="TreeGrafter"/>
</dbReference>
<comment type="catalytic activity">
    <reaction evidence="1">
        <text>ATP + protein L-histidine = ADP + protein N-phospho-L-histidine.</text>
        <dbReference type="EC" id="2.7.13.3"/>
    </reaction>
</comment>
<evidence type="ECO:0000256" key="5">
    <source>
        <dbReference type="ARBA" id="ARBA00022679"/>
    </source>
</evidence>
<keyword evidence="4" id="KW-0597">Phosphoprotein</keyword>
<dbReference type="SUPFAM" id="SSF47384">
    <property type="entry name" value="Homodimeric domain of signal transducing histidine kinase"/>
    <property type="match status" value="1"/>
</dbReference>
<dbReference type="GO" id="GO:0006355">
    <property type="term" value="P:regulation of DNA-templated transcription"/>
    <property type="evidence" value="ECO:0007669"/>
    <property type="project" value="InterPro"/>
</dbReference>
<dbReference type="Gene3D" id="3.30.450.20">
    <property type="entry name" value="PAS domain"/>
    <property type="match status" value="1"/>
</dbReference>
<dbReference type="SUPFAM" id="SSF55874">
    <property type="entry name" value="ATPase domain of HSP90 chaperone/DNA topoisomerase II/histidine kinase"/>
    <property type="match status" value="1"/>
</dbReference>
<keyword evidence="7 12" id="KW-0418">Kinase</keyword>
<keyword evidence="13" id="KW-1185">Reference proteome</keyword>